<keyword evidence="7" id="KW-0539">Nucleus</keyword>
<dbReference type="GO" id="GO:0005634">
    <property type="term" value="C:nucleus"/>
    <property type="evidence" value="ECO:0007669"/>
    <property type="project" value="UniProtKB-SubCell"/>
</dbReference>
<evidence type="ECO:0000256" key="4">
    <source>
        <dbReference type="ARBA" id="ARBA00022722"/>
    </source>
</evidence>
<evidence type="ECO:0000256" key="8">
    <source>
        <dbReference type="SAM" id="MobiDB-lite"/>
    </source>
</evidence>
<evidence type="ECO:0000256" key="1">
    <source>
        <dbReference type="ARBA" id="ARBA00004123"/>
    </source>
</evidence>
<dbReference type="Gene3D" id="3.30.420.10">
    <property type="entry name" value="Ribonuclease H-like superfamily/Ribonuclease H"/>
    <property type="match status" value="1"/>
</dbReference>
<organism evidence="10 11">
    <name type="scientific">Folsomia candida</name>
    <name type="common">Springtail</name>
    <dbReference type="NCBI Taxonomy" id="158441"/>
    <lineage>
        <taxon>Eukaryota</taxon>
        <taxon>Metazoa</taxon>
        <taxon>Ecdysozoa</taxon>
        <taxon>Arthropoda</taxon>
        <taxon>Hexapoda</taxon>
        <taxon>Collembola</taxon>
        <taxon>Entomobryomorpha</taxon>
        <taxon>Isotomoidea</taxon>
        <taxon>Isotomidae</taxon>
        <taxon>Proisotominae</taxon>
        <taxon>Folsomia</taxon>
    </lineage>
</organism>
<feature type="domain" description="Exonuclease" evidence="9">
    <location>
        <begin position="203"/>
        <end position="362"/>
    </location>
</feature>
<evidence type="ECO:0000256" key="3">
    <source>
        <dbReference type="ARBA" id="ARBA00016937"/>
    </source>
</evidence>
<dbReference type="InterPro" id="IPR013520">
    <property type="entry name" value="Ribonucl_H"/>
</dbReference>
<feature type="region of interest" description="Disordered" evidence="8">
    <location>
        <begin position="72"/>
        <end position="119"/>
    </location>
</feature>
<evidence type="ECO:0000313" key="10">
    <source>
        <dbReference type="EMBL" id="OXA60301.1"/>
    </source>
</evidence>
<comment type="subcellular location">
    <subcellularLocation>
        <location evidence="1">Nucleus</location>
    </subcellularLocation>
</comment>
<dbReference type="SUPFAM" id="SSF53098">
    <property type="entry name" value="Ribonuclease H-like"/>
    <property type="match status" value="1"/>
</dbReference>
<dbReference type="GO" id="GO:0006364">
    <property type="term" value="P:rRNA processing"/>
    <property type="evidence" value="ECO:0007669"/>
    <property type="project" value="InterPro"/>
</dbReference>
<feature type="region of interest" description="Disordered" evidence="8">
    <location>
        <begin position="1"/>
        <end position="56"/>
    </location>
</feature>
<dbReference type="InterPro" id="IPR037431">
    <property type="entry name" value="REX4_DEDDh_dom"/>
</dbReference>
<dbReference type="GO" id="GO:0008408">
    <property type="term" value="F:3'-5' exonuclease activity"/>
    <property type="evidence" value="ECO:0007669"/>
    <property type="project" value="InterPro"/>
</dbReference>
<dbReference type="EMBL" id="LNIX01000002">
    <property type="protein sequence ID" value="OXA60301.1"/>
    <property type="molecule type" value="Genomic_DNA"/>
</dbReference>
<dbReference type="Proteomes" id="UP000198287">
    <property type="component" value="Unassembled WGS sequence"/>
</dbReference>
<feature type="region of interest" description="Disordered" evidence="8">
    <location>
        <begin position="137"/>
        <end position="164"/>
    </location>
</feature>
<dbReference type="InterPro" id="IPR012337">
    <property type="entry name" value="RNaseH-like_sf"/>
</dbReference>
<feature type="compositionally biased region" description="Basic residues" evidence="8">
    <location>
        <begin position="26"/>
        <end position="39"/>
    </location>
</feature>
<keyword evidence="5" id="KW-0378">Hydrolase</keyword>
<dbReference type="CDD" id="cd06144">
    <property type="entry name" value="REX4_like"/>
    <property type="match status" value="1"/>
</dbReference>
<keyword evidence="4" id="KW-0540">Nuclease</keyword>
<comment type="caution">
    <text evidence="10">The sequence shown here is derived from an EMBL/GenBank/DDBJ whole genome shotgun (WGS) entry which is preliminary data.</text>
</comment>
<sequence>MISNSVSGSFKKSCPPVDSTTVTQNKNKKLKSRHRKARKVTTPSEAVVKIPTSKTEASTNWKLLLSKKSAEISAKKAGSVRPVKPQFLRRDVKKHKKQMEQKQSGEGSGTSSSLTTDSSVSNAAALEQAIKSTDKMHITIPSTGSCSSTEGETRVAPMKQKDGHVSFPKLTGLNSLGCFDYTHYGHLKTPVSPEHEFLTRPTPALAIDCEMVGVGTLKEDALARVSIVNEFGYCLYDKFVKPKLPVTDYRTEFSGVREEDLKNAEDFLKCLQSVAELIKGRTLIGHSLKSDFDVLLLKHPKAKIRDTSFYYRKKFKRLKTPSLKSLVKDHLKVEIQKGEHNSITDAQAAMKLYLIARDEWETSCSDKYNYRVHQYWMGKEYRKAFQAMGFVIQIKKKERK</sequence>
<dbReference type="GO" id="GO:0003676">
    <property type="term" value="F:nucleic acid binding"/>
    <property type="evidence" value="ECO:0007669"/>
    <property type="project" value="InterPro"/>
</dbReference>
<evidence type="ECO:0000256" key="2">
    <source>
        <dbReference type="ARBA" id="ARBA00010489"/>
    </source>
</evidence>
<name>A0A226EU05_FOLCA</name>
<accession>A0A226EU05</accession>
<dbReference type="SMART" id="SM00479">
    <property type="entry name" value="EXOIII"/>
    <property type="match status" value="1"/>
</dbReference>
<dbReference type="InterPro" id="IPR036397">
    <property type="entry name" value="RNaseH_sf"/>
</dbReference>
<evidence type="ECO:0000259" key="9">
    <source>
        <dbReference type="SMART" id="SM00479"/>
    </source>
</evidence>
<dbReference type="Pfam" id="PF00929">
    <property type="entry name" value="RNase_T"/>
    <property type="match status" value="1"/>
</dbReference>
<keyword evidence="6 10" id="KW-0269">Exonuclease</keyword>
<feature type="compositionally biased region" description="Polar residues" evidence="8">
    <location>
        <begin position="1"/>
        <end position="10"/>
    </location>
</feature>
<evidence type="ECO:0000313" key="11">
    <source>
        <dbReference type="Proteomes" id="UP000198287"/>
    </source>
</evidence>
<dbReference type="PANTHER" id="PTHR12801">
    <property type="entry name" value="RNA EXONUCLEASE REXO1 / RECO3 FAMILY MEMBER-RELATED"/>
    <property type="match status" value="1"/>
</dbReference>
<evidence type="ECO:0000256" key="5">
    <source>
        <dbReference type="ARBA" id="ARBA00022801"/>
    </source>
</evidence>
<protein>
    <recommendedName>
        <fullName evidence="3">RNA exonuclease 4</fullName>
    </recommendedName>
</protein>
<dbReference type="STRING" id="158441.A0A226EU05"/>
<proteinExistence type="inferred from homology"/>
<dbReference type="OrthoDB" id="8191639at2759"/>
<dbReference type="InterPro" id="IPR047021">
    <property type="entry name" value="REXO1/3/4-like"/>
</dbReference>
<feature type="compositionally biased region" description="Low complexity" evidence="8">
    <location>
        <begin position="109"/>
        <end position="119"/>
    </location>
</feature>
<evidence type="ECO:0000256" key="6">
    <source>
        <dbReference type="ARBA" id="ARBA00022839"/>
    </source>
</evidence>
<evidence type="ECO:0000256" key="7">
    <source>
        <dbReference type="ARBA" id="ARBA00023242"/>
    </source>
</evidence>
<dbReference type="AlphaFoldDB" id="A0A226EU05"/>
<dbReference type="FunFam" id="3.30.420.10:FF:000007">
    <property type="entry name" value="Interferon-stimulated exonuclease gene 20"/>
    <property type="match status" value="1"/>
</dbReference>
<gene>
    <name evidence="10" type="ORF">Fcan01_05727</name>
</gene>
<reference evidence="10 11" key="1">
    <citation type="submission" date="2015-12" db="EMBL/GenBank/DDBJ databases">
        <title>The genome of Folsomia candida.</title>
        <authorList>
            <person name="Faddeeva A."/>
            <person name="Derks M.F."/>
            <person name="Anvar Y."/>
            <person name="Smit S."/>
            <person name="Van Straalen N."/>
            <person name="Roelofs D."/>
        </authorList>
    </citation>
    <scope>NUCLEOTIDE SEQUENCE [LARGE SCALE GENOMIC DNA]</scope>
    <source>
        <strain evidence="10 11">VU population</strain>
        <tissue evidence="10">Whole body</tissue>
    </source>
</reference>
<comment type="similarity">
    <text evidence="2">Belongs to the REXO4 family.</text>
</comment>
<dbReference type="PANTHER" id="PTHR12801:SF158">
    <property type="entry name" value="RNA EXONUCLEASE 4"/>
    <property type="match status" value="1"/>
</dbReference>
<keyword evidence="11" id="KW-1185">Reference proteome</keyword>